<sequence length="174" mass="19628">MERTEDLIPVPVLSISEEVSLLARTLSRPLPMQILKQLQEKQMSAGELASELGLRLNTLTYNLEVLKKVGLVKVRKVKWSCKGREVKIYAPAEQPVLLVSREDGESDPFVLDVLEKTLENCRTNLSGQTATLSEDPGKKDERVPSYKKHNDQDALPAYTRYAVLFPIKEVHDRG</sequence>
<protein>
    <recommendedName>
        <fullName evidence="5">HTH arsR-type domain-containing protein</fullName>
    </recommendedName>
</protein>
<keyword evidence="2" id="KW-0238">DNA-binding</keyword>
<evidence type="ECO:0000313" key="6">
    <source>
        <dbReference type="EMBL" id="AKB27779.1"/>
    </source>
</evidence>
<dbReference type="SUPFAM" id="SSF46785">
    <property type="entry name" value="Winged helix' DNA-binding domain"/>
    <property type="match status" value="1"/>
</dbReference>
<dbReference type="PANTHER" id="PTHR43132:SF2">
    <property type="entry name" value="ARSENICAL RESISTANCE OPERON REPRESSOR ARSR-RELATED"/>
    <property type="match status" value="1"/>
</dbReference>
<dbReference type="InterPro" id="IPR051011">
    <property type="entry name" value="Metal_resp_trans_reg"/>
</dbReference>
<evidence type="ECO:0000313" key="7">
    <source>
        <dbReference type="Proteomes" id="UP000033111"/>
    </source>
</evidence>
<feature type="compositionally biased region" description="Basic and acidic residues" evidence="4">
    <location>
        <begin position="135"/>
        <end position="149"/>
    </location>
</feature>
<dbReference type="CDD" id="cd00090">
    <property type="entry name" value="HTH_ARSR"/>
    <property type="match status" value="1"/>
</dbReference>
<evidence type="ECO:0000259" key="5">
    <source>
        <dbReference type="SMART" id="SM00418"/>
    </source>
</evidence>
<proteinExistence type="predicted"/>
<dbReference type="Pfam" id="PF12840">
    <property type="entry name" value="HTH_20"/>
    <property type="match status" value="1"/>
</dbReference>
<dbReference type="InterPro" id="IPR036390">
    <property type="entry name" value="WH_DNA-bd_sf"/>
</dbReference>
<dbReference type="EMBL" id="CP009506">
    <property type="protein sequence ID" value="AKB27779.1"/>
    <property type="molecule type" value="Genomic_DNA"/>
</dbReference>
<reference evidence="6 7" key="1">
    <citation type="submission" date="2014-07" db="EMBL/GenBank/DDBJ databases">
        <title>Methanogenic archaea and the global carbon cycle.</title>
        <authorList>
            <person name="Henriksen J.R."/>
            <person name="Luke J."/>
            <person name="Reinhart S."/>
            <person name="Benedict M.N."/>
            <person name="Youngblut N.D."/>
            <person name="Metcalf M.E."/>
            <person name="Whitaker R.J."/>
            <person name="Metcalf W.W."/>
        </authorList>
    </citation>
    <scope>NUCLEOTIDE SEQUENCE [LARGE SCALE GENOMIC DNA]</scope>
    <source>
        <strain evidence="6 7">T4/M</strain>
    </source>
</reference>
<keyword evidence="7" id="KW-1185">Reference proteome</keyword>
<dbReference type="PANTHER" id="PTHR43132">
    <property type="entry name" value="ARSENICAL RESISTANCE OPERON REPRESSOR ARSR-RELATED"/>
    <property type="match status" value="1"/>
</dbReference>
<organism evidence="6 7">
    <name type="scientific">Methanosarcina siciliae T4/M</name>
    <dbReference type="NCBI Taxonomy" id="1434120"/>
    <lineage>
        <taxon>Archaea</taxon>
        <taxon>Methanobacteriati</taxon>
        <taxon>Methanobacteriota</taxon>
        <taxon>Stenosarchaea group</taxon>
        <taxon>Methanomicrobia</taxon>
        <taxon>Methanosarcinales</taxon>
        <taxon>Methanosarcinaceae</taxon>
        <taxon>Methanosarcina</taxon>
    </lineage>
</organism>
<dbReference type="Proteomes" id="UP000033111">
    <property type="component" value="Chromosome"/>
</dbReference>
<accession>A0A0E3P2S2</accession>
<dbReference type="GO" id="GO:0003700">
    <property type="term" value="F:DNA-binding transcription factor activity"/>
    <property type="evidence" value="ECO:0007669"/>
    <property type="project" value="InterPro"/>
</dbReference>
<evidence type="ECO:0000256" key="3">
    <source>
        <dbReference type="ARBA" id="ARBA00023163"/>
    </source>
</evidence>
<keyword evidence="3" id="KW-0804">Transcription</keyword>
<feature type="domain" description="HTH arsR-type" evidence="5">
    <location>
        <begin position="21"/>
        <end position="101"/>
    </location>
</feature>
<dbReference type="InterPro" id="IPR011991">
    <property type="entry name" value="ArsR-like_HTH"/>
</dbReference>
<dbReference type="AlphaFoldDB" id="A0A0E3P2S2"/>
<dbReference type="GeneID" id="25418426"/>
<dbReference type="InterPro" id="IPR036388">
    <property type="entry name" value="WH-like_DNA-bd_sf"/>
</dbReference>
<keyword evidence="1" id="KW-0805">Transcription regulation</keyword>
<name>A0A0E3P2S2_9EURY</name>
<dbReference type="Gene3D" id="1.10.10.10">
    <property type="entry name" value="Winged helix-like DNA-binding domain superfamily/Winged helix DNA-binding domain"/>
    <property type="match status" value="1"/>
</dbReference>
<dbReference type="HOGENOM" id="CLU_1551841_0_0_2"/>
<dbReference type="OrthoDB" id="11368at2157"/>
<evidence type="ECO:0000256" key="4">
    <source>
        <dbReference type="SAM" id="MobiDB-lite"/>
    </source>
</evidence>
<dbReference type="GO" id="GO:0003677">
    <property type="term" value="F:DNA binding"/>
    <property type="evidence" value="ECO:0007669"/>
    <property type="project" value="UniProtKB-KW"/>
</dbReference>
<evidence type="ECO:0000256" key="2">
    <source>
        <dbReference type="ARBA" id="ARBA00023125"/>
    </source>
</evidence>
<dbReference type="InterPro" id="IPR001845">
    <property type="entry name" value="HTH_ArsR_DNA-bd_dom"/>
</dbReference>
<dbReference type="RefSeq" id="WP_052721538.1">
    <property type="nucleotide sequence ID" value="NZ_CP009506.1"/>
</dbReference>
<evidence type="ECO:0000256" key="1">
    <source>
        <dbReference type="ARBA" id="ARBA00023015"/>
    </source>
</evidence>
<dbReference type="SMART" id="SM00418">
    <property type="entry name" value="HTH_ARSR"/>
    <property type="match status" value="1"/>
</dbReference>
<gene>
    <name evidence="6" type="ORF">MSSIT_1060</name>
</gene>
<feature type="region of interest" description="Disordered" evidence="4">
    <location>
        <begin position="127"/>
        <end position="149"/>
    </location>
</feature>
<dbReference type="KEGG" id="msw:MSSIT_1060"/>
<dbReference type="PATRIC" id="fig|1434120.4.peg.1345"/>